<dbReference type="STRING" id="407022.SAMN05661044_03982"/>
<organism evidence="2 3">
    <name type="scientific">Olivibacter domesticus</name>
    <name type="common">Pseudosphingobacterium domesticum</name>
    <dbReference type="NCBI Taxonomy" id="407022"/>
    <lineage>
        <taxon>Bacteria</taxon>
        <taxon>Pseudomonadati</taxon>
        <taxon>Bacteroidota</taxon>
        <taxon>Sphingobacteriia</taxon>
        <taxon>Sphingobacteriales</taxon>
        <taxon>Sphingobacteriaceae</taxon>
        <taxon>Olivibacter</taxon>
    </lineage>
</organism>
<dbReference type="InterPro" id="IPR029044">
    <property type="entry name" value="Nucleotide-diphossugar_trans"/>
</dbReference>
<proteinExistence type="predicted"/>
<dbReference type="Proteomes" id="UP000199421">
    <property type="component" value="Unassembled WGS sequence"/>
</dbReference>
<dbReference type="SUPFAM" id="SSF53448">
    <property type="entry name" value="Nucleotide-diphospho-sugar transferases"/>
    <property type="match status" value="1"/>
</dbReference>
<dbReference type="GO" id="GO:0016740">
    <property type="term" value="F:transferase activity"/>
    <property type="evidence" value="ECO:0007669"/>
    <property type="project" value="UniProtKB-KW"/>
</dbReference>
<keyword evidence="3" id="KW-1185">Reference proteome</keyword>
<name>A0A1H7UWT3_OLID1</name>
<dbReference type="InterPro" id="IPR050834">
    <property type="entry name" value="Glycosyltransf_2"/>
</dbReference>
<evidence type="ECO:0000313" key="3">
    <source>
        <dbReference type="Proteomes" id="UP000199421"/>
    </source>
</evidence>
<dbReference type="OrthoDB" id="6638511at2"/>
<dbReference type="Gene3D" id="3.90.550.10">
    <property type="entry name" value="Spore Coat Polysaccharide Biosynthesis Protein SpsA, Chain A"/>
    <property type="match status" value="1"/>
</dbReference>
<dbReference type="InterPro" id="IPR001173">
    <property type="entry name" value="Glyco_trans_2-like"/>
</dbReference>
<dbReference type="RefSeq" id="WP_093327877.1">
    <property type="nucleotide sequence ID" value="NZ_FOAF01000006.1"/>
</dbReference>
<dbReference type="Pfam" id="PF00535">
    <property type="entry name" value="Glycos_transf_2"/>
    <property type="match status" value="1"/>
</dbReference>
<dbReference type="CDD" id="cd00761">
    <property type="entry name" value="Glyco_tranf_GTA_type"/>
    <property type="match status" value="1"/>
</dbReference>
<sequence length="351" mass="41362">MNKITVVCPLYNKAKYIESTISSVQSQLYQNWELLIIDDGSNDGSYELVQKIILESKSDNIYLIKRSDYKQNKGASVCRNIGIQLAKGDFVLFLDADDLLVRQCLSQRIECVKQYPNFSYYIFNVAYFKTNIENIYAKAKPDFIEIINFFLASNKHKFCLGSFLKFNLLWHTSGPLWRREALESLNGFDESFQRLQDPELHTRALLNENLSFKYLKIKTKYDVLHRMDEDRGVWNKDEFIDKQVKSTIKYIELFSGKLIEQGKKKYLKKLQGFLLWGEIVTYRLLLTKEESNLIESMRRSLAQIYNLRVVEKIVTRKYKIFIFFFRCSLKSSFSLKIKTPGILAFLYKQII</sequence>
<evidence type="ECO:0000313" key="2">
    <source>
        <dbReference type="EMBL" id="SEM01403.1"/>
    </source>
</evidence>
<gene>
    <name evidence="2" type="ORF">SAMN05661044_03982</name>
</gene>
<dbReference type="PANTHER" id="PTHR43685:SF2">
    <property type="entry name" value="GLYCOSYLTRANSFERASE 2-LIKE DOMAIN-CONTAINING PROTEIN"/>
    <property type="match status" value="1"/>
</dbReference>
<reference evidence="3" key="1">
    <citation type="submission" date="2016-10" db="EMBL/GenBank/DDBJ databases">
        <authorList>
            <person name="Varghese N."/>
            <person name="Submissions S."/>
        </authorList>
    </citation>
    <scope>NUCLEOTIDE SEQUENCE [LARGE SCALE GENOMIC DNA]</scope>
    <source>
        <strain evidence="3">DSM 18733</strain>
    </source>
</reference>
<feature type="domain" description="Glycosyltransferase 2-like" evidence="1">
    <location>
        <begin position="5"/>
        <end position="138"/>
    </location>
</feature>
<dbReference type="PANTHER" id="PTHR43685">
    <property type="entry name" value="GLYCOSYLTRANSFERASE"/>
    <property type="match status" value="1"/>
</dbReference>
<accession>A0A1H7UWT3</accession>
<keyword evidence="2" id="KW-0808">Transferase</keyword>
<dbReference type="AlphaFoldDB" id="A0A1H7UWT3"/>
<evidence type="ECO:0000259" key="1">
    <source>
        <dbReference type="Pfam" id="PF00535"/>
    </source>
</evidence>
<dbReference type="EMBL" id="FOAF01000006">
    <property type="protein sequence ID" value="SEM01403.1"/>
    <property type="molecule type" value="Genomic_DNA"/>
</dbReference>
<protein>
    <submittedName>
        <fullName evidence="2">Glycosyl transferase family 2</fullName>
    </submittedName>
</protein>